<evidence type="ECO:0000259" key="4">
    <source>
        <dbReference type="Pfam" id="PF13845"/>
    </source>
</evidence>
<feature type="transmembrane region" description="Helical" evidence="2">
    <location>
        <begin position="230"/>
        <end position="255"/>
    </location>
</feature>
<feature type="region of interest" description="Disordered" evidence="1">
    <location>
        <begin position="1"/>
        <end position="174"/>
    </location>
</feature>
<evidence type="ECO:0000313" key="5">
    <source>
        <dbReference type="EMBL" id="RNL65847.1"/>
    </source>
</evidence>
<gene>
    <name evidence="5" type="ORF">EFK50_01820</name>
</gene>
<feature type="compositionally biased region" description="Basic and acidic residues" evidence="1">
    <location>
        <begin position="96"/>
        <end position="105"/>
    </location>
</feature>
<evidence type="ECO:0000313" key="6">
    <source>
        <dbReference type="Proteomes" id="UP000267128"/>
    </source>
</evidence>
<dbReference type="OrthoDB" id="3628931at2"/>
<feature type="transmembrane region" description="Helical" evidence="2">
    <location>
        <begin position="267"/>
        <end position="291"/>
    </location>
</feature>
<feature type="compositionally biased region" description="Basic residues" evidence="1">
    <location>
        <begin position="73"/>
        <end position="95"/>
    </location>
</feature>
<proteinExistence type="predicted"/>
<keyword evidence="2" id="KW-1133">Transmembrane helix</keyword>
<protein>
    <submittedName>
        <fullName evidence="5">Uncharacterized protein</fullName>
    </submittedName>
</protein>
<organism evidence="5 6">
    <name type="scientific">Nocardioides marmoriginsengisoli</name>
    <dbReference type="NCBI Taxonomy" id="661483"/>
    <lineage>
        <taxon>Bacteria</taxon>
        <taxon>Bacillati</taxon>
        <taxon>Actinomycetota</taxon>
        <taxon>Actinomycetes</taxon>
        <taxon>Propionibacteriales</taxon>
        <taxon>Nocardioidaceae</taxon>
        <taxon>Nocardioides</taxon>
    </lineage>
</organism>
<evidence type="ECO:0000259" key="3">
    <source>
        <dbReference type="Pfam" id="PF13828"/>
    </source>
</evidence>
<keyword evidence="2" id="KW-0472">Membrane</keyword>
<dbReference type="Pfam" id="PF13828">
    <property type="entry name" value="DUF4190"/>
    <property type="match status" value="1"/>
</dbReference>
<feature type="compositionally biased region" description="Low complexity" evidence="1">
    <location>
        <begin position="49"/>
        <end position="58"/>
    </location>
</feature>
<dbReference type="Proteomes" id="UP000267128">
    <property type="component" value="Unassembled WGS sequence"/>
</dbReference>
<feature type="compositionally biased region" description="Low complexity" evidence="1">
    <location>
        <begin position="116"/>
        <end position="125"/>
    </location>
</feature>
<dbReference type="InterPro" id="IPR025241">
    <property type="entry name" value="DUF4190"/>
</dbReference>
<dbReference type="InterPro" id="IPR026004">
    <property type="entry name" value="Septum_form"/>
</dbReference>
<evidence type="ECO:0000256" key="1">
    <source>
        <dbReference type="SAM" id="MobiDB-lite"/>
    </source>
</evidence>
<dbReference type="AlphaFoldDB" id="A0A3N0CQW0"/>
<dbReference type="Pfam" id="PF13845">
    <property type="entry name" value="Septum_form"/>
    <property type="match status" value="1"/>
</dbReference>
<feature type="domain" description="DUF4190" evidence="3">
    <location>
        <begin position="228"/>
        <end position="285"/>
    </location>
</feature>
<name>A0A3N0CQW0_9ACTN</name>
<feature type="domain" description="Septum formation-related" evidence="4">
    <location>
        <begin position="315"/>
        <end position="386"/>
    </location>
</feature>
<reference evidence="5 6" key="1">
    <citation type="submission" date="2018-11" db="EMBL/GenBank/DDBJ databases">
        <authorList>
            <person name="Li F."/>
        </authorList>
    </citation>
    <scope>NUCLEOTIDE SEQUENCE [LARGE SCALE GENOMIC DNA]</scope>
    <source>
        <strain evidence="5 6">Gsoil 097</strain>
    </source>
</reference>
<feature type="compositionally biased region" description="Basic and acidic residues" evidence="1">
    <location>
        <begin position="137"/>
        <end position="152"/>
    </location>
</feature>
<comment type="caution">
    <text evidence="5">The sequence shown here is derived from an EMBL/GenBank/DDBJ whole genome shotgun (WGS) entry which is preliminary data.</text>
</comment>
<feature type="compositionally biased region" description="Basic residues" evidence="1">
    <location>
        <begin position="126"/>
        <end position="135"/>
    </location>
</feature>
<keyword evidence="6" id="KW-1185">Reference proteome</keyword>
<keyword evidence="2" id="KW-0812">Transmembrane</keyword>
<evidence type="ECO:0000256" key="2">
    <source>
        <dbReference type="SAM" id="Phobius"/>
    </source>
</evidence>
<dbReference type="EMBL" id="RJSE01000002">
    <property type="protein sequence ID" value="RNL65847.1"/>
    <property type="molecule type" value="Genomic_DNA"/>
</dbReference>
<sequence>MLRRSRHERSSTPGPAARQGRAGRGERPRAGAEPARGGRCGGPRDLGRRAGPPARLRGGVLGGADARHLGVVLRRRGDRSGCRRRPLAVRRRARRRAGDPADRAGARRVGAPGGPQPDDGLPGAPARRRRRRPRGVRPAERRLPDLGADRARRTGPVGRSGARNRSDHRLPRRAGLTTPILRAMSEQPPVLPPPSGQPVYPPPSGPPAYPAFRPQGPGWNGPPPSNTMAIVALVLSFVPLGITAVVALILACIVLSRVRKGEARGRGMAVAALIISILWLVLITVLVVIAVRDEVKQGNAREAGTGEISVTKMRVGDCVTKIPDTTAVSTVDIVQCAKPHVGEVYATFDLDTDKDADQDTIDRLAEEGCVSHFAAFVGKDYSRSKIEVFYLRPMKGSLTVDDGVACFLTSPANTTGSLKGSKR</sequence>
<accession>A0A3N0CQW0</accession>